<name>A0AA88L6M5_ARTSF</name>
<evidence type="ECO:0000256" key="1">
    <source>
        <dbReference type="ARBA" id="ARBA00004123"/>
    </source>
</evidence>
<dbReference type="AlphaFoldDB" id="A0AA88L6M5"/>
<dbReference type="Gene3D" id="1.10.30.10">
    <property type="entry name" value="High mobility group box domain"/>
    <property type="match status" value="1"/>
</dbReference>
<feature type="region of interest" description="Disordered" evidence="7">
    <location>
        <begin position="61"/>
        <end position="92"/>
    </location>
</feature>
<evidence type="ECO:0000256" key="6">
    <source>
        <dbReference type="PROSITE-ProRule" id="PRU00267"/>
    </source>
</evidence>
<dbReference type="GO" id="GO:0000981">
    <property type="term" value="F:DNA-binding transcription factor activity, RNA polymerase II-specific"/>
    <property type="evidence" value="ECO:0007669"/>
    <property type="project" value="TreeGrafter"/>
</dbReference>
<feature type="compositionally biased region" description="Polar residues" evidence="7">
    <location>
        <begin position="172"/>
        <end position="185"/>
    </location>
</feature>
<proteinExistence type="predicted"/>
<feature type="compositionally biased region" description="Basic and acidic residues" evidence="7">
    <location>
        <begin position="79"/>
        <end position="92"/>
    </location>
</feature>
<gene>
    <name evidence="9" type="ORF">QYM36_009161</name>
</gene>
<dbReference type="GO" id="GO:0005634">
    <property type="term" value="C:nucleus"/>
    <property type="evidence" value="ECO:0007669"/>
    <property type="project" value="UniProtKB-SubCell"/>
</dbReference>
<feature type="domain" description="HMG box" evidence="8">
    <location>
        <begin position="1"/>
        <end position="69"/>
    </location>
</feature>
<feature type="compositionally biased region" description="Low complexity" evidence="7">
    <location>
        <begin position="148"/>
        <end position="171"/>
    </location>
</feature>
<comment type="subcellular location">
    <subcellularLocation>
        <location evidence="1">Nucleus</location>
    </subcellularLocation>
</comment>
<dbReference type="EMBL" id="JAVRJZ010000013">
    <property type="protein sequence ID" value="KAK2714869.1"/>
    <property type="molecule type" value="Genomic_DNA"/>
</dbReference>
<protein>
    <recommendedName>
        <fullName evidence="8">HMG box domain-containing protein</fullName>
    </recommendedName>
</protein>
<organism evidence="9 10">
    <name type="scientific">Artemia franciscana</name>
    <name type="common">Brine shrimp</name>
    <name type="synonym">Artemia sanfranciscana</name>
    <dbReference type="NCBI Taxonomy" id="6661"/>
    <lineage>
        <taxon>Eukaryota</taxon>
        <taxon>Metazoa</taxon>
        <taxon>Ecdysozoa</taxon>
        <taxon>Arthropoda</taxon>
        <taxon>Crustacea</taxon>
        <taxon>Branchiopoda</taxon>
        <taxon>Anostraca</taxon>
        <taxon>Artemiidae</taxon>
        <taxon>Artemia</taxon>
    </lineage>
</organism>
<sequence>MNAFMVWAQEARRQLAEQYPQLHNAELSKTLGRVWRFICRVLSEEEKAPFMKQAEKLRELHKKEHPNYKYQPRRRKTAKGSEEEKSCKESKFSSGERTKVAVSFPQNAVPFPQRPPNYSCYKHLQPQHAFELNSSSMPPISNIGYVTPSPANSSKSSCTSSTPPLSPVTQPGPSNCSQVSQNGETSFRPDYRFNMNTATIEDALRLDNNELDQYLPPDSVVHPTQSGSTMPETHWNQQMQQWYFPGNFFGHQRTELQQKLPVETPENSPEAERAKFEKAKQQLYYPNYYSPQFFTGEGYQGNFQNFYNSYFYPQKNPEHYHPNM</sequence>
<evidence type="ECO:0000256" key="2">
    <source>
        <dbReference type="ARBA" id="ARBA00023015"/>
    </source>
</evidence>
<dbReference type="GO" id="GO:0000978">
    <property type="term" value="F:RNA polymerase II cis-regulatory region sequence-specific DNA binding"/>
    <property type="evidence" value="ECO:0007669"/>
    <property type="project" value="TreeGrafter"/>
</dbReference>
<keyword evidence="3 6" id="KW-0238">DNA-binding</keyword>
<dbReference type="InterPro" id="IPR036910">
    <property type="entry name" value="HMG_box_dom_sf"/>
</dbReference>
<dbReference type="InterPro" id="IPR050917">
    <property type="entry name" value="SOX_TF"/>
</dbReference>
<keyword evidence="10" id="KW-1185">Reference proteome</keyword>
<evidence type="ECO:0000256" key="4">
    <source>
        <dbReference type="ARBA" id="ARBA00023163"/>
    </source>
</evidence>
<feature type="region of interest" description="Disordered" evidence="7">
    <location>
        <begin position="148"/>
        <end position="190"/>
    </location>
</feature>
<dbReference type="SMART" id="SM00398">
    <property type="entry name" value="HMG"/>
    <property type="match status" value="1"/>
</dbReference>
<dbReference type="PROSITE" id="PS50118">
    <property type="entry name" value="HMG_BOX_2"/>
    <property type="match status" value="1"/>
</dbReference>
<evidence type="ECO:0000313" key="9">
    <source>
        <dbReference type="EMBL" id="KAK2714869.1"/>
    </source>
</evidence>
<evidence type="ECO:0000256" key="5">
    <source>
        <dbReference type="ARBA" id="ARBA00023242"/>
    </source>
</evidence>
<accession>A0AA88L6M5</accession>
<dbReference type="InterPro" id="IPR009071">
    <property type="entry name" value="HMG_box_dom"/>
</dbReference>
<feature type="DNA-binding region" description="HMG box" evidence="6">
    <location>
        <begin position="1"/>
        <end position="69"/>
    </location>
</feature>
<comment type="caution">
    <text evidence="9">The sequence shown here is derived from an EMBL/GenBank/DDBJ whole genome shotgun (WGS) entry which is preliminary data.</text>
</comment>
<dbReference type="Pfam" id="PF00505">
    <property type="entry name" value="HMG_box"/>
    <property type="match status" value="1"/>
</dbReference>
<evidence type="ECO:0000256" key="7">
    <source>
        <dbReference type="SAM" id="MobiDB-lite"/>
    </source>
</evidence>
<dbReference type="Proteomes" id="UP001187531">
    <property type="component" value="Unassembled WGS sequence"/>
</dbReference>
<keyword evidence="2" id="KW-0805">Transcription regulation</keyword>
<reference evidence="9" key="1">
    <citation type="submission" date="2023-07" db="EMBL/GenBank/DDBJ databases">
        <title>Chromosome-level genome assembly of Artemia franciscana.</title>
        <authorList>
            <person name="Jo E."/>
        </authorList>
    </citation>
    <scope>NUCLEOTIDE SEQUENCE</scope>
    <source>
        <tissue evidence="9">Whole body</tissue>
    </source>
</reference>
<evidence type="ECO:0000313" key="10">
    <source>
        <dbReference type="Proteomes" id="UP001187531"/>
    </source>
</evidence>
<evidence type="ECO:0000256" key="3">
    <source>
        <dbReference type="ARBA" id="ARBA00023125"/>
    </source>
</evidence>
<dbReference type="PANTHER" id="PTHR45803">
    <property type="entry name" value="SOX100B"/>
    <property type="match status" value="1"/>
</dbReference>
<evidence type="ECO:0000259" key="8">
    <source>
        <dbReference type="PROSITE" id="PS50118"/>
    </source>
</evidence>
<keyword evidence="5 6" id="KW-0539">Nucleus</keyword>
<keyword evidence="4" id="KW-0804">Transcription</keyword>
<dbReference type="PANTHER" id="PTHR45803:SF5">
    <property type="entry name" value="SOX100B"/>
    <property type="match status" value="1"/>
</dbReference>
<dbReference type="SUPFAM" id="SSF47095">
    <property type="entry name" value="HMG-box"/>
    <property type="match status" value="1"/>
</dbReference>